<evidence type="ECO:0000256" key="1">
    <source>
        <dbReference type="SAM" id="MobiDB-lite"/>
    </source>
</evidence>
<feature type="region of interest" description="Disordered" evidence="1">
    <location>
        <begin position="132"/>
        <end position="152"/>
    </location>
</feature>
<dbReference type="GO" id="GO:0009574">
    <property type="term" value="C:preprophase band"/>
    <property type="evidence" value="ECO:0007669"/>
    <property type="project" value="TreeGrafter"/>
</dbReference>
<dbReference type="Proteomes" id="UP000694853">
    <property type="component" value="Unplaced"/>
</dbReference>
<reference evidence="3" key="2">
    <citation type="submission" date="2025-08" db="UniProtKB">
        <authorList>
            <consortium name="RefSeq"/>
        </authorList>
    </citation>
    <scope>IDENTIFICATION</scope>
    <source>
        <tissue evidence="3">Young leaves</tissue>
    </source>
</reference>
<dbReference type="GO" id="GO:0000911">
    <property type="term" value="P:cytokinesis by cell plate formation"/>
    <property type="evidence" value="ECO:0007669"/>
    <property type="project" value="TreeGrafter"/>
</dbReference>
<name>A0A8B8L1Y1_ABRPR</name>
<accession>A0A8B8L1Y1</accession>
<dbReference type="OrthoDB" id="1939732at2759"/>
<dbReference type="KEGG" id="aprc:113861130"/>
<feature type="region of interest" description="Disordered" evidence="1">
    <location>
        <begin position="259"/>
        <end position="318"/>
    </location>
</feature>
<keyword evidence="2" id="KW-1185">Reference proteome</keyword>
<dbReference type="GO" id="GO:2000694">
    <property type="term" value="P:regulation of phragmoplast microtubule organization"/>
    <property type="evidence" value="ECO:0007669"/>
    <property type="project" value="InterPro"/>
</dbReference>
<gene>
    <name evidence="3" type="primary">LOC113861130</name>
</gene>
<feature type="compositionally biased region" description="Polar residues" evidence="1">
    <location>
        <begin position="271"/>
        <end position="281"/>
    </location>
</feature>
<dbReference type="RefSeq" id="XP_027349548.1">
    <property type="nucleotide sequence ID" value="XM_027493747.1"/>
</dbReference>
<feature type="compositionally biased region" description="Basic residues" evidence="1">
    <location>
        <begin position="284"/>
        <end position="294"/>
    </location>
</feature>
<sequence length="340" mass="37959">MVETTPPQRNKMFAALNPVLIEETLKKVDRCLVRLQELQFTVAGGTKVVSGVSLSPGGTRGYLRTSLRCKQESIRIKNEAPKRSPQGKFPRLVNSEGEWRQMSLPAMIVGETVGEILQASQFAREIVSAVGKTTNKEPKTPPPQWSNQKVDPENTQLKARRNKEKQIKLRYDSPPPQRARSRINFKVRESDKENNKYLANGVYASNRPCGSNKTVLFANPLFLSTSSSRQQQFSKTRSPVILRNEGTQHKVLIKSPPSASKFQVKVKSPPNVYTSSPTRPTCLSKKKCSPKRWVRPFSPSRKSDGPKKSAPSKLCRSFSPSRLATKLVSPLKSKKSKGMG</sequence>
<protein>
    <submittedName>
        <fullName evidence="3">Microtubule-binding protein TANGLED</fullName>
    </submittedName>
</protein>
<dbReference type="AlphaFoldDB" id="A0A8B8L1Y1"/>
<evidence type="ECO:0000313" key="2">
    <source>
        <dbReference type="Proteomes" id="UP000694853"/>
    </source>
</evidence>
<dbReference type="InterPro" id="IPR044709">
    <property type="entry name" value="TAN1"/>
</dbReference>
<proteinExistence type="predicted"/>
<dbReference type="GO" id="GO:0008017">
    <property type="term" value="F:microtubule binding"/>
    <property type="evidence" value="ECO:0007669"/>
    <property type="project" value="InterPro"/>
</dbReference>
<dbReference type="PANTHER" id="PTHR35728:SF1">
    <property type="entry name" value="MICROTUBULE-BINDING PROTEIN TANGLED-RELATED"/>
    <property type="match status" value="1"/>
</dbReference>
<reference evidence="2" key="1">
    <citation type="journal article" date="2019" name="Toxins">
        <title>Detection of Abrin-Like and Prepropulchellin-Like Toxin Genes and Transcripts Using Whole Genome Sequencing and Full-Length Transcript Sequencing of Abrus precatorius.</title>
        <authorList>
            <person name="Hovde B.T."/>
            <person name="Daligault H.E."/>
            <person name="Hanschen E.R."/>
            <person name="Kunde Y.A."/>
            <person name="Johnson M.B."/>
            <person name="Starkenburg S.R."/>
            <person name="Johnson S.L."/>
        </authorList>
    </citation>
    <scope>NUCLEOTIDE SEQUENCE [LARGE SCALE GENOMIC DNA]</scope>
</reference>
<dbReference type="GeneID" id="113861130"/>
<evidence type="ECO:0000313" key="3">
    <source>
        <dbReference type="RefSeq" id="XP_027349548.1"/>
    </source>
</evidence>
<organism evidence="2 3">
    <name type="scientific">Abrus precatorius</name>
    <name type="common">Indian licorice</name>
    <name type="synonym">Glycine abrus</name>
    <dbReference type="NCBI Taxonomy" id="3816"/>
    <lineage>
        <taxon>Eukaryota</taxon>
        <taxon>Viridiplantae</taxon>
        <taxon>Streptophyta</taxon>
        <taxon>Embryophyta</taxon>
        <taxon>Tracheophyta</taxon>
        <taxon>Spermatophyta</taxon>
        <taxon>Magnoliopsida</taxon>
        <taxon>eudicotyledons</taxon>
        <taxon>Gunneridae</taxon>
        <taxon>Pentapetalae</taxon>
        <taxon>rosids</taxon>
        <taxon>fabids</taxon>
        <taxon>Fabales</taxon>
        <taxon>Fabaceae</taxon>
        <taxon>Papilionoideae</taxon>
        <taxon>50 kb inversion clade</taxon>
        <taxon>NPAAA clade</taxon>
        <taxon>indigoferoid/millettioid clade</taxon>
        <taxon>Abreae</taxon>
        <taxon>Abrus</taxon>
    </lineage>
</organism>
<dbReference type="GO" id="GO:0005875">
    <property type="term" value="C:microtubule associated complex"/>
    <property type="evidence" value="ECO:0007669"/>
    <property type="project" value="TreeGrafter"/>
</dbReference>
<dbReference type="PANTHER" id="PTHR35728">
    <property type="entry name" value="MICROTUBULE-BINDING PROTEIN TANGLED-RELATED"/>
    <property type="match status" value="1"/>
</dbReference>